<accession>A0AAU7E5Z6</accession>
<dbReference type="RefSeq" id="WP_134238155.1">
    <property type="nucleotide sequence ID" value="NZ_CP155620.1"/>
</dbReference>
<dbReference type="EMBL" id="CP155620">
    <property type="protein sequence ID" value="XBJ28842.1"/>
    <property type="molecule type" value="Genomic_DNA"/>
</dbReference>
<evidence type="ECO:0000256" key="1">
    <source>
        <dbReference type="ARBA" id="ARBA00004651"/>
    </source>
</evidence>
<feature type="transmembrane region" description="Helical" evidence="6">
    <location>
        <begin position="138"/>
        <end position="165"/>
    </location>
</feature>
<dbReference type="InterPro" id="IPR003838">
    <property type="entry name" value="ABC3_permease_C"/>
</dbReference>
<dbReference type="PANTHER" id="PTHR47755">
    <property type="entry name" value="CELL DIVISION PROTEIN FTSX"/>
    <property type="match status" value="1"/>
</dbReference>
<sequence>MKFFKTHLSLIIPLIFMMFAFEFILFLNATLRHYEEKLNKDYNIILISSIKLDENILKTQISNISSLQILNPKDLIDRLKSDISDKNLKVLQNSLPFFYSVKLENLLNQNELNSLKEKLLKLPSVSRVETFAKTHDKIYTLLVLINAVFWVFLFIIILLSLALLLKQMKIWLYEHSQRVEIMVLFGAPFWFRSLALYKMVFFDCLISFILLLLLFTKGYESSLVQESLANIDISLPQVNFLFQLGGVFVFTLFICLLCVNSVMLKVKKK</sequence>
<protein>
    <submittedName>
        <fullName evidence="8">FtsX-like permease family protein</fullName>
    </submittedName>
</protein>
<name>A0AAU7E5Z6_9BACT</name>
<feature type="domain" description="ABC3 transporter permease C-terminal" evidence="7">
    <location>
        <begin position="150"/>
        <end position="262"/>
    </location>
</feature>
<gene>
    <name evidence="8" type="ORF">AAH949_07055</name>
</gene>
<dbReference type="GO" id="GO:0005886">
    <property type="term" value="C:plasma membrane"/>
    <property type="evidence" value="ECO:0007669"/>
    <property type="project" value="UniProtKB-SubCell"/>
</dbReference>
<organism evidence="8">
    <name type="scientific">Campylobacter sp. CCS1377</name>
    <dbReference type="NCBI Taxonomy" id="3158229"/>
    <lineage>
        <taxon>Bacteria</taxon>
        <taxon>Pseudomonadati</taxon>
        <taxon>Campylobacterota</taxon>
        <taxon>Epsilonproteobacteria</taxon>
        <taxon>Campylobacterales</taxon>
        <taxon>Campylobacteraceae</taxon>
        <taxon>Campylobacter</taxon>
    </lineage>
</organism>
<evidence type="ECO:0000256" key="4">
    <source>
        <dbReference type="ARBA" id="ARBA00022989"/>
    </source>
</evidence>
<feature type="transmembrane region" description="Helical" evidence="6">
    <location>
        <begin position="195"/>
        <end position="215"/>
    </location>
</feature>
<evidence type="ECO:0000256" key="6">
    <source>
        <dbReference type="SAM" id="Phobius"/>
    </source>
</evidence>
<keyword evidence="4 6" id="KW-1133">Transmembrane helix</keyword>
<dbReference type="PANTHER" id="PTHR47755:SF1">
    <property type="entry name" value="CELL DIVISION PROTEIN FTSX"/>
    <property type="match status" value="1"/>
</dbReference>
<evidence type="ECO:0000256" key="2">
    <source>
        <dbReference type="ARBA" id="ARBA00022475"/>
    </source>
</evidence>
<evidence type="ECO:0000256" key="3">
    <source>
        <dbReference type="ARBA" id="ARBA00022692"/>
    </source>
</evidence>
<dbReference type="InterPro" id="IPR004513">
    <property type="entry name" value="FtsX"/>
</dbReference>
<proteinExistence type="predicted"/>
<keyword evidence="5 6" id="KW-0472">Membrane</keyword>
<evidence type="ECO:0000313" key="8">
    <source>
        <dbReference type="EMBL" id="XBJ28842.1"/>
    </source>
</evidence>
<dbReference type="AlphaFoldDB" id="A0AAU7E5Z6"/>
<feature type="transmembrane region" description="Helical" evidence="6">
    <location>
        <begin position="240"/>
        <end position="264"/>
    </location>
</feature>
<comment type="subcellular location">
    <subcellularLocation>
        <location evidence="1">Cell membrane</location>
        <topology evidence="1">Multi-pass membrane protein</topology>
    </subcellularLocation>
</comment>
<reference evidence="8" key="1">
    <citation type="submission" date="2024-05" db="EMBL/GenBank/DDBJ databases">
        <title>Campylobacter coli isolated from environmental waters in Slovenia.</title>
        <authorList>
            <person name="Zautner A.E."/>
            <person name="Bunk B."/>
            <person name="Riedel T."/>
            <person name="Sproeer C."/>
        </authorList>
    </citation>
    <scope>NUCLEOTIDE SEQUENCE</scope>
    <source>
        <strain evidence="8">CCS1377</strain>
    </source>
</reference>
<keyword evidence="2" id="KW-1003">Cell membrane</keyword>
<keyword evidence="3 6" id="KW-0812">Transmembrane</keyword>
<dbReference type="GO" id="GO:0032153">
    <property type="term" value="C:cell division site"/>
    <property type="evidence" value="ECO:0007669"/>
    <property type="project" value="TreeGrafter"/>
</dbReference>
<evidence type="ECO:0000259" key="7">
    <source>
        <dbReference type="Pfam" id="PF02687"/>
    </source>
</evidence>
<dbReference type="GO" id="GO:0051301">
    <property type="term" value="P:cell division"/>
    <property type="evidence" value="ECO:0007669"/>
    <property type="project" value="InterPro"/>
</dbReference>
<evidence type="ECO:0000256" key="5">
    <source>
        <dbReference type="ARBA" id="ARBA00023136"/>
    </source>
</evidence>
<dbReference type="Pfam" id="PF02687">
    <property type="entry name" value="FtsX"/>
    <property type="match status" value="1"/>
</dbReference>
<feature type="transmembrane region" description="Helical" evidence="6">
    <location>
        <begin position="7"/>
        <end position="27"/>
    </location>
</feature>